<feature type="region of interest" description="Disordered" evidence="2">
    <location>
        <begin position="441"/>
        <end position="467"/>
    </location>
</feature>
<reference evidence="3 4" key="1">
    <citation type="submission" date="2019-11" db="UniProtKB">
        <authorList>
            <consortium name="WormBaseParasite"/>
        </authorList>
    </citation>
    <scope>IDENTIFICATION</scope>
</reference>
<accession>A0A5K3FR54</accession>
<dbReference type="WBParaSite" id="MCU_009312-RB">
    <property type="protein sequence ID" value="MCU_009312-RB"/>
    <property type="gene ID" value="MCU_009312"/>
</dbReference>
<feature type="coiled-coil region" evidence="1">
    <location>
        <begin position="271"/>
        <end position="312"/>
    </location>
</feature>
<evidence type="ECO:0000313" key="3">
    <source>
        <dbReference type="WBParaSite" id="MCU_009312-RB"/>
    </source>
</evidence>
<feature type="coiled-coil region" evidence="1">
    <location>
        <begin position="389"/>
        <end position="416"/>
    </location>
</feature>
<evidence type="ECO:0000256" key="2">
    <source>
        <dbReference type="SAM" id="MobiDB-lite"/>
    </source>
</evidence>
<dbReference type="WBParaSite" id="MCU_009312-RD">
    <property type="protein sequence ID" value="MCU_009312-RD"/>
    <property type="gene ID" value="MCU_009312"/>
</dbReference>
<feature type="region of interest" description="Disordered" evidence="2">
    <location>
        <begin position="97"/>
        <end position="118"/>
    </location>
</feature>
<dbReference type="WBParaSite" id="MCU_009312-RE">
    <property type="protein sequence ID" value="MCU_009312-RE"/>
    <property type="gene ID" value="MCU_009312"/>
</dbReference>
<name>A0A5K3FR54_MESCO</name>
<organism evidence="4">
    <name type="scientific">Mesocestoides corti</name>
    <name type="common">Flatworm</name>
    <dbReference type="NCBI Taxonomy" id="53468"/>
    <lineage>
        <taxon>Eukaryota</taxon>
        <taxon>Metazoa</taxon>
        <taxon>Spiralia</taxon>
        <taxon>Lophotrochozoa</taxon>
        <taxon>Platyhelminthes</taxon>
        <taxon>Cestoda</taxon>
        <taxon>Eucestoda</taxon>
        <taxon>Cyclophyllidea</taxon>
        <taxon>Mesocestoididae</taxon>
        <taxon>Mesocestoides</taxon>
    </lineage>
</organism>
<sequence length="665" mass="73632">MKEQLELLDFQMVEIENQKAMIEEELRRQPICENSETQTEEDADSGPSVVALARAETAAALSELANQQAESAALAARYRHLENLVRDLRRDNAELREQVARNEDDSENSLAESDKHTRGQALQAELAAKVEQIARLEEILAKSEASCESLRAQLKSHQVGGSGDCAELQRLQDRLRRACGLPEGAGDVELEDGCLLLNSPVVQQLAVELEVVSDPVTEDTLLTAIRNLKRVRNSLLLTGSRTSIKSDQTRDTNSPEYYSLQFSHLQSTKESDGLRAQLAICEKRRVDLEKRVQELTSDLSHAQAEYRANEAALTASRRNEAALRRRLLATMDTGSTNQRGRPVCSVDFVLTSGTSPPLKEDLDAQTKVIRLEAANAALTEASHLDRARLQDQATRIAQLEAEQRTLHDRMASLQASESCAQRASVRLQALYEDMLREFSEASTQDASSAARRRQRQTTDPRGYETDTAVVVNSNRHSADDAAMLKPCGSKACAEMRAVLATLQERFVRAAEQLTEAETLLAEVEGGHGGDPSRSPHAPRACPHLFAALRFAVECDRSCEAGTPTAGLLNRLERWINAQLTRRRTIEAELRQRCVDLQVALSKTSFSPNDAKVLEASLEAQNSELADLHRKLEILHDELEAIKGVCEVQLPRGHYSGTRIDIIETI</sequence>
<dbReference type="AlphaFoldDB" id="A0A5K3FR54"/>
<proteinExistence type="predicted"/>
<feature type="coiled-coil region" evidence="1">
    <location>
        <begin position="610"/>
        <end position="637"/>
    </location>
</feature>
<evidence type="ECO:0000256" key="1">
    <source>
        <dbReference type="SAM" id="Coils"/>
    </source>
</evidence>
<protein>
    <submittedName>
        <fullName evidence="3 4">GRIP domain-containing protein</fullName>
    </submittedName>
</protein>
<evidence type="ECO:0000313" key="4">
    <source>
        <dbReference type="WBParaSite" id="MCU_009312-RD"/>
    </source>
</evidence>
<keyword evidence="1" id="KW-0175">Coiled coil</keyword>